<keyword evidence="4 8" id="KW-0812">Transmembrane</keyword>
<feature type="transmembrane region" description="Helical" evidence="8">
    <location>
        <begin position="216"/>
        <end position="241"/>
    </location>
</feature>
<dbReference type="PANTHER" id="PTHR42865">
    <property type="entry name" value="PROTON/GLUTAMATE-ASPARTATE SYMPORTER"/>
    <property type="match status" value="1"/>
</dbReference>
<dbReference type="EMBL" id="BMEL01000003">
    <property type="protein sequence ID" value="GGF25409.1"/>
    <property type="molecule type" value="Genomic_DNA"/>
</dbReference>
<dbReference type="GO" id="GO:0006835">
    <property type="term" value="P:dicarboxylic acid transport"/>
    <property type="evidence" value="ECO:0007669"/>
    <property type="project" value="TreeGrafter"/>
</dbReference>
<name>A0A917B7I9_HALAA</name>
<keyword evidence="10" id="KW-1185">Reference proteome</keyword>
<comment type="caution">
    <text evidence="9">The sequence shown here is derived from an EMBL/GenBank/DDBJ whole genome shotgun (WGS) entry which is preliminary data.</text>
</comment>
<evidence type="ECO:0000256" key="2">
    <source>
        <dbReference type="ARBA" id="ARBA00022448"/>
    </source>
</evidence>
<dbReference type="RefSeq" id="WP_188377885.1">
    <property type="nucleotide sequence ID" value="NZ_BMEL01000003.1"/>
</dbReference>
<feature type="transmembrane region" description="Helical" evidence="8">
    <location>
        <begin position="80"/>
        <end position="102"/>
    </location>
</feature>
<evidence type="ECO:0000256" key="3">
    <source>
        <dbReference type="ARBA" id="ARBA00022475"/>
    </source>
</evidence>
<feature type="transmembrane region" description="Helical" evidence="8">
    <location>
        <begin position="322"/>
        <end position="343"/>
    </location>
</feature>
<keyword evidence="3" id="KW-1003">Cell membrane</keyword>
<organism evidence="9 10">
    <name type="scientific">Halobacillus andaensis</name>
    <dbReference type="NCBI Taxonomy" id="1176239"/>
    <lineage>
        <taxon>Bacteria</taxon>
        <taxon>Bacillati</taxon>
        <taxon>Bacillota</taxon>
        <taxon>Bacilli</taxon>
        <taxon>Bacillales</taxon>
        <taxon>Bacillaceae</taxon>
        <taxon>Halobacillus</taxon>
    </lineage>
</organism>
<evidence type="ECO:0000256" key="6">
    <source>
        <dbReference type="ARBA" id="ARBA00022989"/>
    </source>
</evidence>
<evidence type="ECO:0000256" key="7">
    <source>
        <dbReference type="ARBA" id="ARBA00023136"/>
    </source>
</evidence>
<sequence>MNLTIKIFIGLILGAVIGLVLNLTSPDLFTRLDTYLFDPLGTIFLNLIKMLVVPIVFFSITLGTASLGDPKKLGRIGGKTIGFFLISTTVAISIALLLAFVFEPGNANIDTSGANYEQEEEAPGVVDTFTNIIPENPLQSMAEENMLQIITFAIFIGLALAMLGQKTAGIFNLIEQGNEIMMWLVNLIMRFAPYGAFGLLASAIGEMGIDGMKAMFAYMVLVLAGLVIHGALFYGSIVYFIGKMNPIFFFKNFVPAMTVAFSTSSSSAVLPISMKTAQERLGVSKPVSSFVQPLGATVNMDGTAIMQGVATLFIAQVYGSELSFAQLIMVVLTAVLASIGTAGVPGVGLIMLAMVLSQVSLPVEGIALILGIDRVLDMARTAVNITGDAACAVAIDKSEKNKEDPHPTVEKPV</sequence>
<evidence type="ECO:0000256" key="8">
    <source>
        <dbReference type="SAM" id="Phobius"/>
    </source>
</evidence>
<evidence type="ECO:0000256" key="1">
    <source>
        <dbReference type="ARBA" id="ARBA00004651"/>
    </source>
</evidence>
<reference evidence="9" key="2">
    <citation type="submission" date="2020-09" db="EMBL/GenBank/DDBJ databases">
        <authorList>
            <person name="Sun Q."/>
            <person name="Zhou Y."/>
        </authorList>
    </citation>
    <scope>NUCLEOTIDE SEQUENCE</scope>
    <source>
        <strain evidence="9">CGMCC 1.12153</strain>
    </source>
</reference>
<dbReference type="PRINTS" id="PR00173">
    <property type="entry name" value="EDTRNSPORT"/>
</dbReference>
<dbReference type="GO" id="GO:0005886">
    <property type="term" value="C:plasma membrane"/>
    <property type="evidence" value="ECO:0007669"/>
    <property type="project" value="UniProtKB-SubCell"/>
</dbReference>
<dbReference type="FunFam" id="1.10.3860.10:FF:000001">
    <property type="entry name" value="C4-dicarboxylate transport protein"/>
    <property type="match status" value="1"/>
</dbReference>
<keyword evidence="7 8" id="KW-0472">Membrane</keyword>
<gene>
    <name evidence="9" type="ORF">GCM10010954_25390</name>
</gene>
<protein>
    <submittedName>
        <fullName evidence="9">Sodium:dicarboxylate symporter</fullName>
    </submittedName>
</protein>
<evidence type="ECO:0000256" key="5">
    <source>
        <dbReference type="ARBA" id="ARBA00022847"/>
    </source>
</evidence>
<dbReference type="InterPro" id="IPR036458">
    <property type="entry name" value="Na:dicarbo_symporter_sf"/>
</dbReference>
<comment type="subcellular location">
    <subcellularLocation>
        <location evidence="1">Cell membrane</location>
        <topology evidence="1">Multi-pass membrane protein</topology>
    </subcellularLocation>
</comment>
<dbReference type="GO" id="GO:0015293">
    <property type="term" value="F:symporter activity"/>
    <property type="evidence" value="ECO:0007669"/>
    <property type="project" value="UniProtKB-KW"/>
</dbReference>
<dbReference type="Proteomes" id="UP000660110">
    <property type="component" value="Unassembled WGS sequence"/>
</dbReference>
<keyword evidence="2" id="KW-0813">Transport</keyword>
<feature type="transmembrane region" description="Helical" evidence="8">
    <location>
        <begin position="7"/>
        <end position="23"/>
    </location>
</feature>
<dbReference type="Gene3D" id="1.10.3860.10">
    <property type="entry name" value="Sodium:dicarboxylate symporter"/>
    <property type="match status" value="1"/>
</dbReference>
<dbReference type="AlphaFoldDB" id="A0A917B7I9"/>
<evidence type="ECO:0000313" key="10">
    <source>
        <dbReference type="Proteomes" id="UP000660110"/>
    </source>
</evidence>
<evidence type="ECO:0000313" key="9">
    <source>
        <dbReference type="EMBL" id="GGF25409.1"/>
    </source>
</evidence>
<keyword evidence="6 8" id="KW-1133">Transmembrane helix</keyword>
<proteinExistence type="predicted"/>
<feature type="transmembrane region" description="Helical" evidence="8">
    <location>
        <begin position="349"/>
        <end position="370"/>
    </location>
</feature>
<dbReference type="InterPro" id="IPR001991">
    <property type="entry name" value="Na-dicarboxylate_symporter"/>
</dbReference>
<accession>A0A917B7I9</accession>
<keyword evidence="5" id="KW-0769">Symport</keyword>
<feature type="transmembrane region" description="Helical" evidence="8">
    <location>
        <begin position="146"/>
        <end position="163"/>
    </location>
</feature>
<dbReference type="SUPFAM" id="SSF118215">
    <property type="entry name" value="Proton glutamate symport protein"/>
    <property type="match status" value="1"/>
</dbReference>
<reference evidence="9" key="1">
    <citation type="journal article" date="2014" name="Int. J. Syst. Evol. Microbiol.">
        <title>Complete genome sequence of Corynebacterium casei LMG S-19264T (=DSM 44701T), isolated from a smear-ripened cheese.</title>
        <authorList>
            <consortium name="US DOE Joint Genome Institute (JGI-PGF)"/>
            <person name="Walter F."/>
            <person name="Albersmeier A."/>
            <person name="Kalinowski J."/>
            <person name="Ruckert C."/>
        </authorList>
    </citation>
    <scope>NUCLEOTIDE SEQUENCE</scope>
    <source>
        <strain evidence="9">CGMCC 1.12153</strain>
    </source>
</reference>
<feature type="transmembrane region" description="Helical" evidence="8">
    <location>
        <begin position="183"/>
        <end position="204"/>
    </location>
</feature>
<dbReference type="Pfam" id="PF00375">
    <property type="entry name" value="SDF"/>
    <property type="match status" value="1"/>
</dbReference>
<feature type="transmembrane region" description="Helical" evidence="8">
    <location>
        <begin position="43"/>
        <end position="68"/>
    </location>
</feature>
<dbReference type="PANTHER" id="PTHR42865:SF7">
    <property type="entry name" value="PROTON_GLUTAMATE-ASPARTATE SYMPORTER"/>
    <property type="match status" value="1"/>
</dbReference>
<evidence type="ECO:0000256" key="4">
    <source>
        <dbReference type="ARBA" id="ARBA00022692"/>
    </source>
</evidence>